<evidence type="ECO:0000313" key="6">
    <source>
        <dbReference type="EMBL" id="MBG6291826.1"/>
    </source>
</evidence>
<proteinExistence type="inferred from homology"/>
<dbReference type="Gene3D" id="3.40.50.12370">
    <property type="match status" value="1"/>
</dbReference>
<dbReference type="EMBL" id="JADTFC010000144">
    <property type="protein sequence ID" value="MBG6291826.1"/>
    <property type="molecule type" value="Genomic_DNA"/>
</dbReference>
<comment type="subcellular location">
    <subcellularLocation>
        <location evidence="1">Cytoplasm</location>
    </subcellularLocation>
</comment>
<comment type="similarity">
    <text evidence="2">Belongs to the universal stress protein A family.</text>
</comment>
<evidence type="ECO:0000256" key="1">
    <source>
        <dbReference type="ARBA" id="ARBA00004496"/>
    </source>
</evidence>
<evidence type="ECO:0000256" key="3">
    <source>
        <dbReference type="ARBA" id="ARBA00022490"/>
    </source>
</evidence>
<dbReference type="Pfam" id="PF00582">
    <property type="entry name" value="Usp"/>
    <property type="match status" value="2"/>
</dbReference>
<keyword evidence="3" id="KW-0963">Cytoplasm</keyword>
<keyword evidence="7" id="KW-1185">Reference proteome</keyword>
<evidence type="ECO:0000256" key="2">
    <source>
        <dbReference type="ARBA" id="ARBA00008791"/>
    </source>
</evidence>
<dbReference type="PANTHER" id="PTHR47892:SF1">
    <property type="entry name" value="UNIVERSAL STRESS PROTEIN E"/>
    <property type="match status" value="1"/>
</dbReference>
<name>A0ABS0KWA6_PSENT</name>
<feature type="domain" description="UspA" evidence="5">
    <location>
        <begin position="183"/>
        <end position="309"/>
    </location>
</feature>
<comment type="function">
    <text evidence="4">Required for resistance to DNA-damaging agents.</text>
</comment>
<organism evidence="6 7">
    <name type="scientific">Pseudomonas nitroreducens</name>
    <dbReference type="NCBI Taxonomy" id="46680"/>
    <lineage>
        <taxon>Bacteria</taxon>
        <taxon>Pseudomonadati</taxon>
        <taxon>Pseudomonadota</taxon>
        <taxon>Gammaproteobacteria</taxon>
        <taxon>Pseudomonadales</taxon>
        <taxon>Pseudomonadaceae</taxon>
        <taxon>Pseudomonas</taxon>
    </lineage>
</organism>
<dbReference type="SUPFAM" id="SSF52402">
    <property type="entry name" value="Adenine nucleotide alpha hydrolases-like"/>
    <property type="match status" value="2"/>
</dbReference>
<dbReference type="InterPro" id="IPR006016">
    <property type="entry name" value="UspA"/>
</dbReference>
<sequence>MERRASEDSATKLQHLLVIIDPTREDQPALTRARWIAQRCGARLELLACEYNPALDNALLLERGDLDAAQRNLLDERLAWLQALAEPLRDGGLDVHCQVRWGKSLHHQVVLHCEQTTPDLILKSAHHHSLLKRLFLTNNDWQLIRHCPQPLWLVQHGEWAGRSLCAAVDPLHSGDVPATLDHRLIMVARELEQRLQLDAHYLHAYMALPHTLAFNAELLADYENYVLRTEAHHRKAFDALLASYPQIDRARTHLGQGFAEELIPTYVKEHGIDLLLMGAVARGQLDNALIGQTAERVFEEVECDLLVIRPVT</sequence>
<accession>A0ABS0KWA6</accession>
<reference evidence="6 7" key="1">
    <citation type="submission" date="2020-11" db="EMBL/GenBank/DDBJ databases">
        <title>Enhanced detection system for hospital associated transmission using whole genome sequencing surveillance.</title>
        <authorList>
            <person name="Harrison L.H."/>
            <person name="Van Tyne D."/>
            <person name="Marsh J.W."/>
            <person name="Griffith M.P."/>
            <person name="Snyder D.J."/>
            <person name="Cooper V.S."/>
            <person name="Mustapha M."/>
        </authorList>
    </citation>
    <scope>NUCLEOTIDE SEQUENCE [LARGE SCALE GENOMIC DNA]</scope>
    <source>
        <strain evidence="6 7">PSA00705</strain>
    </source>
</reference>
<feature type="domain" description="UspA" evidence="5">
    <location>
        <begin position="14"/>
        <end position="154"/>
    </location>
</feature>
<dbReference type="PANTHER" id="PTHR47892">
    <property type="entry name" value="UNIVERSAL STRESS PROTEIN E"/>
    <property type="match status" value="1"/>
</dbReference>
<evidence type="ECO:0000259" key="5">
    <source>
        <dbReference type="Pfam" id="PF00582"/>
    </source>
</evidence>
<protein>
    <submittedName>
        <fullName evidence="6">Universal stress protein</fullName>
    </submittedName>
</protein>
<comment type="caution">
    <text evidence="6">The sequence shown here is derived from an EMBL/GenBank/DDBJ whole genome shotgun (WGS) entry which is preliminary data.</text>
</comment>
<dbReference type="Proteomes" id="UP000608450">
    <property type="component" value="Unassembled WGS sequence"/>
</dbReference>
<gene>
    <name evidence="6" type="ORF">I5I61_30590</name>
</gene>
<evidence type="ECO:0000313" key="7">
    <source>
        <dbReference type="Proteomes" id="UP000608450"/>
    </source>
</evidence>
<evidence type="ECO:0000256" key="4">
    <source>
        <dbReference type="ARBA" id="ARBA00037131"/>
    </source>
</evidence>